<gene>
    <name evidence="1" type="ORF">GGE15_003160</name>
</gene>
<proteinExistence type="predicted"/>
<dbReference type="EMBL" id="JACIHI010000006">
    <property type="protein sequence ID" value="MBB4439889.1"/>
    <property type="molecule type" value="Genomic_DNA"/>
</dbReference>
<comment type="caution">
    <text evidence="1">The sequence shown here is derived from an EMBL/GenBank/DDBJ whole genome shotgun (WGS) entry which is preliminary data.</text>
</comment>
<dbReference type="Proteomes" id="UP000533724">
    <property type="component" value="Unassembled WGS sequence"/>
</dbReference>
<evidence type="ECO:0000313" key="2">
    <source>
        <dbReference type="Proteomes" id="UP000533724"/>
    </source>
</evidence>
<evidence type="ECO:0000313" key="1">
    <source>
        <dbReference type="EMBL" id="MBB4439889.1"/>
    </source>
</evidence>
<sequence length="31" mass="3305">MRHLFGGDGTKRITVIIAQHQWLTGGPVGAS</sequence>
<name>A0A7W6UKH7_9HYPH</name>
<accession>A0A7W6UKH7</accession>
<organism evidence="1 2">
    <name type="scientific">Rhizobium esperanzae</name>
    <dbReference type="NCBI Taxonomy" id="1967781"/>
    <lineage>
        <taxon>Bacteria</taxon>
        <taxon>Pseudomonadati</taxon>
        <taxon>Pseudomonadota</taxon>
        <taxon>Alphaproteobacteria</taxon>
        <taxon>Hyphomicrobiales</taxon>
        <taxon>Rhizobiaceae</taxon>
        <taxon>Rhizobium/Agrobacterium group</taxon>
        <taxon>Rhizobium</taxon>
    </lineage>
</organism>
<reference evidence="1 2" key="1">
    <citation type="submission" date="2020-08" db="EMBL/GenBank/DDBJ databases">
        <title>Genomic Encyclopedia of Type Strains, Phase IV (KMG-V): Genome sequencing to study the core and pangenomes of soil and plant-associated prokaryotes.</title>
        <authorList>
            <person name="Whitman W."/>
        </authorList>
    </citation>
    <scope>NUCLEOTIDE SEQUENCE [LARGE SCALE GENOMIC DNA]</scope>
    <source>
        <strain evidence="1 2">SEMIA 414</strain>
    </source>
</reference>
<protein>
    <submittedName>
        <fullName evidence="1">Uncharacterized protein</fullName>
    </submittedName>
</protein>
<dbReference type="AlphaFoldDB" id="A0A7W6UKH7"/>